<gene>
    <name evidence="1" type="ORF">MSBRW_1192</name>
</gene>
<dbReference type="HOGENOM" id="CLU_856892_0_0_2"/>
<dbReference type="GeneID" id="24822658"/>
<dbReference type="AlphaFoldDB" id="A0A0E3QIC2"/>
<dbReference type="PATRIC" id="fig|1434109.4.peg.1487"/>
<proteinExistence type="predicted"/>
<dbReference type="Proteomes" id="UP000033038">
    <property type="component" value="Chromosome"/>
</dbReference>
<evidence type="ECO:0000313" key="1">
    <source>
        <dbReference type="EMBL" id="AKB50445.1"/>
    </source>
</evidence>
<dbReference type="KEGG" id="mbw:MSBRW_1192"/>
<evidence type="ECO:0000313" key="2">
    <source>
        <dbReference type="Proteomes" id="UP000033038"/>
    </source>
</evidence>
<dbReference type="RefSeq" id="WP_011308451.1">
    <property type="nucleotide sequence ID" value="NZ_CP009526.1"/>
</dbReference>
<protein>
    <submittedName>
        <fullName evidence="1">Uncharacterized protein</fullName>
    </submittedName>
</protein>
<sequence length="318" mass="37961">MSKGDNLEILAENHFKWLFEEMDFQLIGVRRQNSGAQFGFDIKVQFFDDDDNVRNFYFECKDYSSDLHFNSILRKIFELDSSAYSPDAFIAISPKVQISNINDNTLENIKNKFRFPISLWDTTNNIKELFALNNKIFYELYGYNYSDLIDSNKVIRRTKSLINSLITQKKARDLGNRIKILDSNRDPNEKEILRTTLDLKLNAVLPEENKVRLRYHKYRCDYKVYLEELEDNNNELRSEILDWQENLRIKADRLTDKFNTCNEYNSRKFFYDFFDEAKEDLDIFFKNGNYTGDIEKLLHGIIFELAAECPLDWRKNEF</sequence>
<dbReference type="EMBL" id="CP009526">
    <property type="protein sequence ID" value="AKB50445.1"/>
    <property type="molecule type" value="Genomic_DNA"/>
</dbReference>
<reference evidence="1 2" key="1">
    <citation type="submission" date="2014-07" db="EMBL/GenBank/DDBJ databases">
        <title>Methanogenic archaea and the global carbon cycle.</title>
        <authorList>
            <person name="Henriksen J.R."/>
            <person name="Luke J."/>
            <person name="Reinhart S."/>
            <person name="Benedict M.N."/>
            <person name="Youngblut N.D."/>
            <person name="Metcalf M.E."/>
            <person name="Whitaker R.J."/>
            <person name="Metcalf W.W."/>
        </authorList>
    </citation>
    <scope>NUCLEOTIDE SEQUENCE [LARGE SCALE GENOMIC DNA]</scope>
    <source>
        <strain evidence="1 2">Wiesmoor</strain>
    </source>
</reference>
<accession>A0A0E3QIC2</accession>
<organism evidence="1 2">
    <name type="scientific">Methanosarcina barkeri str. Wiesmoor</name>
    <dbReference type="NCBI Taxonomy" id="1434109"/>
    <lineage>
        <taxon>Archaea</taxon>
        <taxon>Methanobacteriati</taxon>
        <taxon>Methanobacteriota</taxon>
        <taxon>Stenosarchaea group</taxon>
        <taxon>Methanomicrobia</taxon>
        <taxon>Methanosarcinales</taxon>
        <taxon>Methanosarcinaceae</taxon>
        <taxon>Methanosarcina</taxon>
    </lineage>
</organism>
<name>A0A0E3QIC2_METBA</name>